<reference evidence="5 6" key="1">
    <citation type="submission" date="2019-09" db="EMBL/GenBank/DDBJ databases">
        <title>Ecophysiology of the spiral-shaped methanotroph Methylospira mobilis as revealed by the complete genome sequence.</title>
        <authorList>
            <person name="Oshkin I.Y."/>
            <person name="Dedysh S.N."/>
            <person name="Miroshnikov K."/>
            <person name="Danilova O.V."/>
            <person name="Hakobyan A."/>
            <person name="Liesack W."/>
        </authorList>
    </citation>
    <scope>NUCLEOTIDE SEQUENCE [LARGE SCALE GENOMIC DNA]</scope>
    <source>
        <strain evidence="5 6">Shm1</strain>
    </source>
</reference>
<dbReference type="Gene3D" id="1.25.40.10">
    <property type="entry name" value="Tetratricopeptide repeat domain"/>
    <property type="match status" value="1"/>
</dbReference>
<dbReference type="KEGG" id="mmob:F6R98_02815"/>
<keyword evidence="3" id="KW-1133">Transmembrane helix</keyword>
<dbReference type="PROSITE" id="PS50293">
    <property type="entry name" value="TPR_REGION"/>
    <property type="match status" value="1"/>
</dbReference>
<dbReference type="InterPro" id="IPR050768">
    <property type="entry name" value="UPF0353/GerABKA_families"/>
</dbReference>
<dbReference type="Proteomes" id="UP000325755">
    <property type="component" value="Chromosome"/>
</dbReference>
<dbReference type="SMART" id="SM00327">
    <property type="entry name" value="VWA"/>
    <property type="match status" value="1"/>
</dbReference>
<dbReference type="PANTHER" id="PTHR22550:SF14">
    <property type="entry name" value="VWFA DOMAIN-CONTAINING PROTEIN"/>
    <property type="match status" value="1"/>
</dbReference>
<dbReference type="PANTHER" id="PTHR22550">
    <property type="entry name" value="SPORE GERMINATION PROTEIN"/>
    <property type="match status" value="1"/>
</dbReference>
<keyword evidence="3" id="KW-0472">Membrane</keyword>
<dbReference type="AlphaFoldDB" id="A0A5Q0BDS8"/>
<proteinExistence type="predicted"/>
<feature type="transmembrane region" description="Helical" evidence="3">
    <location>
        <begin position="59"/>
        <end position="80"/>
    </location>
</feature>
<accession>A0A5Q0BDS8</accession>
<evidence type="ECO:0000256" key="2">
    <source>
        <dbReference type="SAM" id="MobiDB-lite"/>
    </source>
</evidence>
<feature type="compositionally biased region" description="Basic and acidic residues" evidence="2">
    <location>
        <begin position="549"/>
        <end position="562"/>
    </location>
</feature>
<evidence type="ECO:0000256" key="3">
    <source>
        <dbReference type="SAM" id="Phobius"/>
    </source>
</evidence>
<dbReference type="PROSITE" id="PS50234">
    <property type="entry name" value="VWFA"/>
    <property type="match status" value="1"/>
</dbReference>
<keyword evidence="6" id="KW-1185">Reference proteome</keyword>
<feature type="repeat" description="TPR" evidence="1">
    <location>
        <begin position="406"/>
        <end position="439"/>
    </location>
</feature>
<gene>
    <name evidence="5" type="ORF">F6R98_02815</name>
</gene>
<dbReference type="InterPro" id="IPR019734">
    <property type="entry name" value="TPR_rpt"/>
</dbReference>
<dbReference type="InterPro" id="IPR011990">
    <property type="entry name" value="TPR-like_helical_dom_sf"/>
</dbReference>
<dbReference type="Pfam" id="PF13519">
    <property type="entry name" value="VWA_2"/>
    <property type="match status" value="1"/>
</dbReference>
<feature type="domain" description="VWFA" evidence="4">
    <location>
        <begin position="93"/>
        <end position="287"/>
    </location>
</feature>
<feature type="compositionally biased region" description="Low complexity" evidence="2">
    <location>
        <begin position="605"/>
        <end position="616"/>
    </location>
</feature>
<dbReference type="Gene3D" id="3.40.50.410">
    <property type="entry name" value="von Willebrand factor, type A domain"/>
    <property type="match status" value="1"/>
</dbReference>
<evidence type="ECO:0000313" key="5">
    <source>
        <dbReference type="EMBL" id="QFY41689.1"/>
    </source>
</evidence>
<evidence type="ECO:0000256" key="1">
    <source>
        <dbReference type="PROSITE-ProRule" id="PRU00339"/>
    </source>
</evidence>
<keyword evidence="1" id="KW-0802">TPR repeat</keyword>
<sequence>MTAFHFIRPWFLLGLLPLAWFCWRSVSHRRDAGAWTRWCDAALLPHILDTTESGRDSRWSLPVFTLAGFLAVLALAGPAWERLPSPVFRNNTALVIVLDLSRTMGAADLKPSRLERARFKITDLLKQRKDGYSALVVYSGEAYTVTPLTDDRETIISQLAALNTDLLPTQGSRADLALERGAQLLEQSGFVRGDVLLITSGVNLTHGSPAAEQLRAKGYRLSVLGVGTEAGAPVPLPEGGFLQDGKGATVISRLAAPALQKLAADGGGQYRSATSDNSDLTALTRYFEAGARASGAMSSEALKMALWLDRGPWLLPIVLLLSVLGFRRGLLSIALAVLIYTPEPAQAFEWRDLWQTPDQQGRAAMEAGQNEQAADKFHDPAWKSAALYRANRYGEAAEVLNGAEGADAAYNRGNALAKEGKYQEALAAYDQALKKHPDDADARYNRDLVEKKLQEQQKDQKEQQKQDKSGSDRQDQKPQQGAQQDQKQQDDKQQDAGKQDDSSQGENKQNENAGDDADKDGKSGEQANRNERQSPDQAGERNAPASAQDKSEKQPEQGRPQESEQDQQGDKAAMQQPGAEDQQATEQWLRRIPDDPAGLLKRKFQYQYQQRQQQQR</sequence>
<organism evidence="5 6">
    <name type="scientific">Candidatus Methylospira mobilis</name>
    <dbReference type="NCBI Taxonomy" id="1808979"/>
    <lineage>
        <taxon>Bacteria</taxon>
        <taxon>Pseudomonadati</taxon>
        <taxon>Pseudomonadota</taxon>
        <taxon>Gammaproteobacteria</taxon>
        <taxon>Methylococcales</taxon>
        <taxon>Methylococcaceae</taxon>
        <taxon>Candidatus Methylospira</taxon>
    </lineage>
</organism>
<keyword evidence="3" id="KW-0812">Transmembrane</keyword>
<name>A0A5Q0BDS8_9GAMM</name>
<evidence type="ECO:0000313" key="6">
    <source>
        <dbReference type="Proteomes" id="UP000325755"/>
    </source>
</evidence>
<dbReference type="SMART" id="SM00028">
    <property type="entry name" value="TPR"/>
    <property type="match status" value="1"/>
</dbReference>
<dbReference type="Pfam" id="PF13414">
    <property type="entry name" value="TPR_11"/>
    <property type="match status" value="1"/>
</dbReference>
<feature type="compositionally biased region" description="Basic and acidic residues" evidence="2">
    <location>
        <begin position="487"/>
        <end position="501"/>
    </location>
</feature>
<feature type="region of interest" description="Disordered" evidence="2">
    <location>
        <begin position="453"/>
        <end position="616"/>
    </location>
</feature>
<dbReference type="RefSeq" id="WP_153247673.1">
    <property type="nucleotide sequence ID" value="NZ_CP044205.1"/>
</dbReference>
<dbReference type="PROSITE" id="PS50005">
    <property type="entry name" value="TPR"/>
    <property type="match status" value="1"/>
</dbReference>
<dbReference type="SUPFAM" id="SSF53300">
    <property type="entry name" value="vWA-like"/>
    <property type="match status" value="1"/>
</dbReference>
<feature type="compositionally biased region" description="Basic and acidic residues" evidence="2">
    <location>
        <begin position="453"/>
        <end position="476"/>
    </location>
</feature>
<feature type="compositionally biased region" description="Low complexity" evidence="2">
    <location>
        <begin position="477"/>
        <end position="486"/>
    </location>
</feature>
<protein>
    <submittedName>
        <fullName evidence="5">VWA domain-containing protein</fullName>
    </submittedName>
</protein>
<dbReference type="EMBL" id="CP044205">
    <property type="protein sequence ID" value="QFY41689.1"/>
    <property type="molecule type" value="Genomic_DNA"/>
</dbReference>
<dbReference type="OrthoDB" id="9807628at2"/>
<dbReference type="InterPro" id="IPR002035">
    <property type="entry name" value="VWF_A"/>
</dbReference>
<dbReference type="SUPFAM" id="SSF48452">
    <property type="entry name" value="TPR-like"/>
    <property type="match status" value="1"/>
</dbReference>
<dbReference type="InParanoid" id="A0A5Q0BDS8"/>
<feature type="compositionally biased region" description="Basic and acidic residues" evidence="2">
    <location>
        <begin position="519"/>
        <end position="534"/>
    </location>
</feature>
<evidence type="ECO:0000259" key="4">
    <source>
        <dbReference type="PROSITE" id="PS50234"/>
    </source>
</evidence>
<dbReference type="InterPro" id="IPR036465">
    <property type="entry name" value="vWFA_dom_sf"/>
</dbReference>